<dbReference type="InterPro" id="IPR013750">
    <property type="entry name" value="GHMP_kinase_C_dom"/>
</dbReference>
<feature type="domain" description="GHMP kinase N-terminal" evidence="10">
    <location>
        <begin position="75"/>
        <end position="153"/>
    </location>
</feature>
<evidence type="ECO:0000256" key="9">
    <source>
        <dbReference type="HAMAP-Rule" id="MF_00061"/>
    </source>
</evidence>
<protein>
    <recommendedName>
        <fullName evidence="3 9">4-diphosphocytidyl-2-C-methyl-D-erythritol kinase</fullName>
        <shortName evidence="9">CMK</shortName>
        <ecNumber evidence="2 9">2.7.1.148</ecNumber>
    </recommendedName>
    <alternativeName>
        <fullName evidence="8 9">4-(cytidine-5'-diphospho)-2-C-methyl-D-erythritol kinase</fullName>
    </alternativeName>
</protein>
<feature type="domain" description="GHMP kinase C-terminal" evidence="11">
    <location>
        <begin position="212"/>
        <end position="287"/>
    </location>
</feature>
<evidence type="ECO:0000259" key="11">
    <source>
        <dbReference type="Pfam" id="PF08544"/>
    </source>
</evidence>
<dbReference type="STRING" id="1193181.BN10_920006"/>
<evidence type="ECO:0000259" key="10">
    <source>
        <dbReference type="Pfam" id="PF00288"/>
    </source>
</evidence>
<keyword evidence="6 9" id="KW-0418">Kinase</keyword>
<comment type="pathway">
    <text evidence="9">Isoprenoid biosynthesis; isopentenyl diphosphate biosynthesis via DXP pathway; isopentenyl diphosphate from 1-deoxy-D-xylulose 5-phosphate: step 3/6.</text>
</comment>
<evidence type="ECO:0000256" key="7">
    <source>
        <dbReference type="ARBA" id="ARBA00022840"/>
    </source>
</evidence>
<dbReference type="InterPro" id="IPR006204">
    <property type="entry name" value="GHMP_kinase_N_dom"/>
</dbReference>
<dbReference type="NCBIfam" id="TIGR00154">
    <property type="entry name" value="ispE"/>
    <property type="match status" value="1"/>
</dbReference>
<dbReference type="PANTHER" id="PTHR43527">
    <property type="entry name" value="4-DIPHOSPHOCYTIDYL-2-C-METHYL-D-ERYTHRITOL KINASE, CHLOROPLASTIC"/>
    <property type="match status" value="1"/>
</dbReference>
<feature type="active site" evidence="9">
    <location>
        <position position="18"/>
    </location>
</feature>
<proteinExistence type="inferred from homology"/>
<dbReference type="HOGENOM" id="CLU_053057_1_1_11"/>
<gene>
    <name evidence="9 12" type="primary">ispE</name>
    <name evidence="12" type="ORF">BN10_920006</name>
</gene>
<evidence type="ECO:0000256" key="2">
    <source>
        <dbReference type="ARBA" id="ARBA00012052"/>
    </source>
</evidence>
<dbReference type="Pfam" id="PF08544">
    <property type="entry name" value="GHMP_kinases_C"/>
    <property type="match status" value="1"/>
</dbReference>
<comment type="similarity">
    <text evidence="1 9">Belongs to the GHMP kinase family. IspE subfamily.</text>
</comment>
<feature type="active site" evidence="9">
    <location>
        <position position="145"/>
    </location>
</feature>
<dbReference type="EMBL" id="CAIZ01000166">
    <property type="protein sequence ID" value="CCH71376.1"/>
    <property type="molecule type" value="Genomic_DNA"/>
</dbReference>
<dbReference type="NCBIfam" id="NF002870">
    <property type="entry name" value="PRK03188.1"/>
    <property type="match status" value="1"/>
</dbReference>
<dbReference type="Gene3D" id="3.30.230.10">
    <property type="match status" value="1"/>
</dbReference>
<accession>N0E5J3</accession>
<dbReference type="EC" id="2.7.1.148" evidence="2 9"/>
<dbReference type="InterPro" id="IPR020568">
    <property type="entry name" value="Ribosomal_Su5_D2-typ_SF"/>
</dbReference>
<dbReference type="GO" id="GO:0050515">
    <property type="term" value="F:4-(cytidine 5'-diphospho)-2-C-methyl-D-erythritol kinase activity"/>
    <property type="evidence" value="ECO:0007669"/>
    <property type="project" value="UniProtKB-UniRule"/>
</dbReference>
<feature type="binding site" evidence="9">
    <location>
        <begin position="103"/>
        <end position="113"/>
    </location>
    <ligand>
        <name>ATP</name>
        <dbReference type="ChEBI" id="CHEBI:30616"/>
    </ligand>
</feature>
<name>N0E5J3_9MICO</name>
<evidence type="ECO:0000256" key="6">
    <source>
        <dbReference type="ARBA" id="ARBA00022777"/>
    </source>
</evidence>
<dbReference type="SUPFAM" id="SSF54211">
    <property type="entry name" value="Ribosomal protein S5 domain 2-like"/>
    <property type="match status" value="1"/>
</dbReference>
<dbReference type="PANTHER" id="PTHR43527:SF2">
    <property type="entry name" value="4-DIPHOSPHOCYTIDYL-2-C-METHYL-D-ERYTHRITOL KINASE, CHLOROPLASTIC"/>
    <property type="match status" value="1"/>
</dbReference>
<keyword evidence="4 9" id="KW-0808">Transferase</keyword>
<keyword evidence="7 9" id="KW-0067">ATP-binding</keyword>
<dbReference type="GO" id="GO:0016114">
    <property type="term" value="P:terpenoid biosynthetic process"/>
    <property type="evidence" value="ECO:0007669"/>
    <property type="project" value="UniProtKB-UniRule"/>
</dbReference>
<dbReference type="AlphaFoldDB" id="N0E5J3"/>
<keyword evidence="9" id="KW-0414">Isoprene biosynthesis</keyword>
<dbReference type="InterPro" id="IPR036554">
    <property type="entry name" value="GHMP_kinase_C_sf"/>
</dbReference>
<evidence type="ECO:0000256" key="5">
    <source>
        <dbReference type="ARBA" id="ARBA00022741"/>
    </source>
</evidence>
<dbReference type="Pfam" id="PF00288">
    <property type="entry name" value="GHMP_kinases_N"/>
    <property type="match status" value="1"/>
</dbReference>
<dbReference type="eggNOG" id="COG1947">
    <property type="taxonomic scope" value="Bacteria"/>
</dbReference>
<comment type="caution">
    <text evidence="12">The sequence shown here is derived from an EMBL/GenBank/DDBJ whole genome shotgun (WGS) entry which is preliminary data.</text>
</comment>
<dbReference type="OrthoDB" id="3173073at2"/>
<evidence type="ECO:0000256" key="4">
    <source>
        <dbReference type="ARBA" id="ARBA00022679"/>
    </source>
</evidence>
<reference evidence="12 13" key="1">
    <citation type="journal article" date="2013" name="ISME J.">
        <title>A metabolic model for members of the genus Tetrasphaera involved in enhanced biological phosphorus removal.</title>
        <authorList>
            <person name="Kristiansen R."/>
            <person name="Nguyen H.T.T."/>
            <person name="Saunders A.M."/>
            <person name="Nielsen J.L."/>
            <person name="Wimmer R."/>
            <person name="Le V.Q."/>
            <person name="McIlroy S.J."/>
            <person name="Petrovski S."/>
            <person name="Seviour R.J."/>
            <person name="Calteau A."/>
            <person name="Nielsen K.L."/>
            <person name="Nielsen P.H."/>
        </authorList>
    </citation>
    <scope>NUCLEOTIDE SEQUENCE [LARGE SCALE GENOMIC DNA]</scope>
    <source>
        <strain evidence="12 13">Lp2</strain>
    </source>
</reference>
<evidence type="ECO:0000256" key="1">
    <source>
        <dbReference type="ARBA" id="ARBA00009684"/>
    </source>
</evidence>
<dbReference type="Proteomes" id="UP000013167">
    <property type="component" value="Unassembled WGS sequence"/>
</dbReference>
<dbReference type="UniPathway" id="UPA00056">
    <property type="reaction ID" value="UER00094"/>
</dbReference>
<dbReference type="HAMAP" id="MF_00061">
    <property type="entry name" value="IspE"/>
    <property type="match status" value="1"/>
</dbReference>
<evidence type="ECO:0000256" key="8">
    <source>
        <dbReference type="ARBA" id="ARBA00032554"/>
    </source>
</evidence>
<keyword evidence="5 9" id="KW-0547">Nucleotide-binding</keyword>
<dbReference type="RefSeq" id="WP_010851203.1">
    <property type="nucleotide sequence ID" value="NZ_HF570956.1"/>
</dbReference>
<comment type="function">
    <text evidence="9">Catalyzes the phosphorylation of the position 2 hydroxy group of 4-diphosphocytidyl-2C-methyl-D-erythritol.</text>
</comment>
<dbReference type="GO" id="GO:0019288">
    <property type="term" value="P:isopentenyl diphosphate biosynthetic process, methylerythritol 4-phosphate pathway"/>
    <property type="evidence" value="ECO:0007669"/>
    <property type="project" value="UniProtKB-UniRule"/>
</dbReference>
<sequence length="310" mass="31927">MTSAHLAPVPVTVRVPGKVNLELLVGGLRPDGFHSLSTVFQAVSLHDDVTVVEADDWGCTVTGPLAVGVPESGDNLAVRAARALARVTEIDTAVHITIRKGIPVAGGMAGGSADAAAALVACDRLWELGMAREELEEIGADLGSDVPFLVAGGTAIGSGRGERLAPVLARGTFHWVFALAEGGLSTPTVFAEIDRLRADRDIPEPSPTPELMGALRSGDPTQLALHLRNDLQEAAIALRPGLQEVIDDGLEFGALAGIVSGSGPTVAFLARDHETALDLAVALTASGAVRDVRRAHGPVHGAHVIPGPVD</sequence>
<dbReference type="InterPro" id="IPR004424">
    <property type="entry name" value="IspE"/>
</dbReference>
<dbReference type="PIRSF" id="PIRSF010376">
    <property type="entry name" value="IspE"/>
    <property type="match status" value="1"/>
</dbReference>
<dbReference type="InterPro" id="IPR014721">
    <property type="entry name" value="Ribsml_uS5_D2-typ_fold_subgr"/>
</dbReference>
<evidence type="ECO:0000313" key="13">
    <source>
        <dbReference type="Proteomes" id="UP000013167"/>
    </source>
</evidence>
<dbReference type="SUPFAM" id="SSF55060">
    <property type="entry name" value="GHMP Kinase, C-terminal domain"/>
    <property type="match status" value="1"/>
</dbReference>
<evidence type="ECO:0000256" key="3">
    <source>
        <dbReference type="ARBA" id="ARBA00017473"/>
    </source>
</evidence>
<dbReference type="GO" id="GO:0005524">
    <property type="term" value="F:ATP binding"/>
    <property type="evidence" value="ECO:0007669"/>
    <property type="project" value="UniProtKB-UniRule"/>
</dbReference>
<keyword evidence="13" id="KW-1185">Reference proteome</keyword>
<evidence type="ECO:0000313" key="12">
    <source>
        <dbReference type="EMBL" id="CCH71376.1"/>
    </source>
</evidence>
<dbReference type="Gene3D" id="3.30.70.890">
    <property type="entry name" value="GHMP kinase, C-terminal domain"/>
    <property type="match status" value="1"/>
</dbReference>
<organism evidence="12 13">
    <name type="scientific">Phycicoccus elongatus Lp2</name>
    <dbReference type="NCBI Taxonomy" id="1193181"/>
    <lineage>
        <taxon>Bacteria</taxon>
        <taxon>Bacillati</taxon>
        <taxon>Actinomycetota</taxon>
        <taxon>Actinomycetes</taxon>
        <taxon>Micrococcales</taxon>
        <taxon>Intrasporangiaceae</taxon>
        <taxon>Phycicoccus</taxon>
    </lineage>
</organism>
<comment type="catalytic activity">
    <reaction evidence="9">
        <text>4-CDP-2-C-methyl-D-erythritol + ATP = 4-CDP-2-C-methyl-D-erythritol 2-phosphate + ADP + H(+)</text>
        <dbReference type="Rhea" id="RHEA:18437"/>
        <dbReference type="ChEBI" id="CHEBI:15378"/>
        <dbReference type="ChEBI" id="CHEBI:30616"/>
        <dbReference type="ChEBI" id="CHEBI:57823"/>
        <dbReference type="ChEBI" id="CHEBI:57919"/>
        <dbReference type="ChEBI" id="CHEBI:456216"/>
        <dbReference type="EC" id="2.7.1.148"/>
    </reaction>
</comment>